<dbReference type="AlphaFoldDB" id="A0AA42BQ28"/>
<dbReference type="InterPro" id="IPR003675">
    <property type="entry name" value="Rce1/LyrA-like_dom"/>
</dbReference>
<organism evidence="3 4">
    <name type="scientific">Ectobacillus ponti</name>
    <dbReference type="NCBI Taxonomy" id="2961894"/>
    <lineage>
        <taxon>Bacteria</taxon>
        <taxon>Bacillati</taxon>
        <taxon>Bacillota</taxon>
        <taxon>Bacilli</taxon>
        <taxon>Bacillales</taxon>
        <taxon>Bacillaceae</taxon>
        <taxon>Ectobacillus</taxon>
    </lineage>
</organism>
<name>A0AA42BQ28_9BACI</name>
<evidence type="ECO:0000313" key="3">
    <source>
        <dbReference type="EMBL" id="MCP8969865.1"/>
    </source>
</evidence>
<proteinExistence type="predicted"/>
<dbReference type="GO" id="GO:0080120">
    <property type="term" value="P:CAAX-box protein maturation"/>
    <property type="evidence" value="ECO:0007669"/>
    <property type="project" value="UniProtKB-ARBA"/>
</dbReference>
<dbReference type="Proteomes" id="UP001156102">
    <property type="component" value="Unassembled WGS sequence"/>
</dbReference>
<dbReference type="EMBL" id="JANCLT010000008">
    <property type="protein sequence ID" value="MCP8969865.1"/>
    <property type="molecule type" value="Genomic_DNA"/>
</dbReference>
<dbReference type="Pfam" id="PF02517">
    <property type="entry name" value="Rce1-like"/>
    <property type="match status" value="1"/>
</dbReference>
<dbReference type="GO" id="GO:0004175">
    <property type="term" value="F:endopeptidase activity"/>
    <property type="evidence" value="ECO:0007669"/>
    <property type="project" value="UniProtKB-ARBA"/>
</dbReference>
<comment type="caution">
    <text evidence="3">The sequence shown here is derived from an EMBL/GenBank/DDBJ whole genome shotgun (WGS) entry which is preliminary data.</text>
</comment>
<feature type="transmembrane region" description="Helical" evidence="1">
    <location>
        <begin position="38"/>
        <end position="63"/>
    </location>
</feature>
<evidence type="ECO:0000313" key="4">
    <source>
        <dbReference type="Proteomes" id="UP001156102"/>
    </source>
</evidence>
<keyword evidence="3" id="KW-0378">Hydrolase</keyword>
<feature type="transmembrane region" description="Helical" evidence="1">
    <location>
        <begin position="135"/>
        <end position="161"/>
    </location>
</feature>
<dbReference type="RefSeq" id="WP_254759786.1">
    <property type="nucleotide sequence ID" value="NZ_JANCLT010000008.1"/>
</dbReference>
<keyword evidence="1" id="KW-0472">Membrane</keyword>
<feature type="domain" description="CAAX prenyl protease 2/Lysostaphin resistance protein A-like" evidence="2">
    <location>
        <begin position="130"/>
        <end position="242"/>
    </location>
</feature>
<feature type="transmembrane region" description="Helical" evidence="1">
    <location>
        <begin position="173"/>
        <end position="192"/>
    </location>
</feature>
<keyword evidence="3" id="KW-0645">Protease</keyword>
<keyword evidence="1" id="KW-1133">Transmembrane helix</keyword>
<keyword evidence="1" id="KW-0812">Transmembrane</keyword>
<feature type="transmembrane region" description="Helical" evidence="1">
    <location>
        <begin position="198"/>
        <end position="226"/>
    </location>
</feature>
<sequence>MKHLKTALLLAGISFVGFIAAIPYLQATLGAVLQGANIPIPAAIAASVVQGTVMAFAAAWIGLKLGERVGLGAPIVRRWVHREGDAAFKRKDVLLAVLGGAVATGFVIALELLVFMPQLPVLSQKQPEVSWLAGMLTFIQGGVYEEILLRLLLMTLIVWLLQRLFARGGSAQPWMYITGIVLAAVLFGLGHLPATEQVFGSLTALLVVRAIVMNGVLGLFCGWLYWRKGLEYAMIAHAVGDILLHGVFS</sequence>
<gene>
    <name evidence="3" type="ORF">NK662_15165</name>
</gene>
<evidence type="ECO:0000256" key="1">
    <source>
        <dbReference type="SAM" id="Phobius"/>
    </source>
</evidence>
<accession>A0AA42BQ28</accession>
<keyword evidence="4" id="KW-1185">Reference proteome</keyword>
<feature type="transmembrane region" description="Helical" evidence="1">
    <location>
        <begin position="7"/>
        <end position="26"/>
    </location>
</feature>
<protein>
    <submittedName>
        <fullName evidence="3">CPBP family intramembrane metalloprotease</fullName>
    </submittedName>
</protein>
<reference evidence="3" key="1">
    <citation type="submission" date="2022-07" db="EMBL/GenBank/DDBJ databases">
        <authorList>
            <person name="Li W.-J."/>
            <person name="Deng Q.-Q."/>
        </authorList>
    </citation>
    <scope>NUCLEOTIDE SEQUENCE</scope>
    <source>
        <strain evidence="3">SYSU M60031</strain>
    </source>
</reference>
<keyword evidence="3" id="KW-0482">Metalloprotease</keyword>
<evidence type="ECO:0000259" key="2">
    <source>
        <dbReference type="Pfam" id="PF02517"/>
    </source>
</evidence>
<dbReference type="GO" id="GO:0008237">
    <property type="term" value="F:metallopeptidase activity"/>
    <property type="evidence" value="ECO:0007669"/>
    <property type="project" value="UniProtKB-KW"/>
</dbReference>
<feature type="transmembrane region" description="Helical" evidence="1">
    <location>
        <begin position="93"/>
        <end position="115"/>
    </location>
</feature>